<dbReference type="OrthoDB" id="1748430at2759"/>
<comment type="caution">
    <text evidence="2">The sequence shown here is derived from an EMBL/GenBank/DDBJ whole genome shotgun (WGS) entry which is preliminary data.</text>
</comment>
<organism evidence="2 3">
    <name type="scientific">Microthlaspi erraticum</name>
    <dbReference type="NCBI Taxonomy" id="1685480"/>
    <lineage>
        <taxon>Eukaryota</taxon>
        <taxon>Viridiplantae</taxon>
        <taxon>Streptophyta</taxon>
        <taxon>Embryophyta</taxon>
        <taxon>Tracheophyta</taxon>
        <taxon>Spermatophyta</taxon>
        <taxon>Magnoliopsida</taxon>
        <taxon>eudicotyledons</taxon>
        <taxon>Gunneridae</taxon>
        <taxon>Pentapetalae</taxon>
        <taxon>rosids</taxon>
        <taxon>malvids</taxon>
        <taxon>Brassicales</taxon>
        <taxon>Brassicaceae</taxon>
        <taxon>Coluteocarpeae</taxon>
        <taxon>Microthlaspi</taxon>
    </lineage>
</organism>
<dbReference type="Proteomes" id="UP000467841">
    <property type="component" value="Unassembled WGS sequence"/>
</dbReference>
<gene>
    <name evidence="2" type="ORF">MERR_LOCUS12040</name>
</gene>
<evidence type="ECO:0000313" key="3">
    <source>
        <dbReference type="Proteomes" id="UP000467841"/>
    </source>
</evidence>
<dbReference type="InterPro" id="IPR043502">
    <property type="entry name" value="DNA/RNA_pol_sf"/>
</dbReference>
<dbReference type="Pfam" id="PF00078">
    <property type="entry name" value="RVT_1"/>
    <property type="match status" value="1"/>
</dbReference>
<evidence type="ECO:0000313" key="2">
    <source>
        <dbReference type="EMBL" id="CAA7024805.1"/>
    </source>
</evidence>
<dbReference type="PROSITE" id="PS50878">
    <property type="entry name" value="RT_POL"/>
    <property type="match status" value="1"/>
</dbReference>
<name>A0A6D2I9C3_9BRAS</name>
<reference evidence="2" key="1">
    <citation type="submission" date="2020-01" db="EMBL/GenBank/DDBJ databases">
        <authorList>
            <person name="Mishra B."/>
        </authorList>
    </citation>
    <scope>NUCLEOTIDE SEQUENCE [LARGE SCALE GENOMIC DNA]</scope>
</reference>
<dbReference type="CDD" id="cd01650">
    <property type="entry name" value="RT_nLTR_like"/>
    <property type="match status" value="1"/>
</dbReference>
<dbReference type="SUPFAM" id="SSF56672">
    <property type="entry name" value="DNA/RNA polymerases"/>
    <property type="match status" value="1"/>
</dbReference>
<dbReference type="InterPro" id="IPR000477">
    <property type="entry name" value="RT_dom"/>
</dbReference>
<evidence type="ECO:0000259" key="1">
    <source>
        <dbReference type="PROSITE" id="PS50878"/>
    </source>
</evidence>
<dbReference type="PANTHER" id="PTHR19446">
    <property type="entry name" value="REVERSE TRANSCRIPTASES"/>
    <property type="match status" value="1"/>
</dbReference>
<proteinExistence type="predicted"/>
<protein>
    <recommendedName>
        <fullName evidence="1">Reverse transcriptase domain-containing protein</fullName>
    </recommendedName>
</protein>
<dbReference type="AlphaFoldDB" id="A0A6D2I9C3"/>
<dbReference type="EMBL" id="CACVBM020000932">
    <property type="protein sequence ID" value="CAA7024805.1"/>
    <property type="molecule type" value="Genomic_DNA"/>
</dbReference>
<accession>A0A6D2I9C3</accession>
<sequence length="610" mass="70944">MGFQSHRFTWRRGRTERYYVAKRLDRVFCNAHARVKWQEASVTHLPFLASDYTPLFVQLSPEQIRDPRRRPFRFEAAWLLHGSFKELLTNSWSDTVSTPQALCCLRDKLRRWNRDVFGDVNKRKEELLTEIKAIQETLELQRTDDLLRREEELSKELDVVMEQEELIWFQKSREKYIMFGDRNTRSFHTSTVIRRRRNKIEALKDNDGQWVSSQPELESLAVGYYKKLYSMDDVEAAVEELPPEGFSVLTRDELKLLDRPFVPTDVVAAVWSMGKYKAPGLDGFQPVFYQDCWDTVGGSVQRFVSEFFEKSELPVGMNDALVVLIPKVEKPERITQFRPISLCNVLFKLITKVMVMRLKSLMPKLIGPAHSSFIPERLSVDNIVVVQEAVHSMRRKKGKKGWMLLKLDLEKAYDRVRWDFLEDTMKAARLPEKWIQWIMKCDCGPSMQLLWNGEKAKPFVPMRGLRQGDPLSPYMCVLCLERLCHLIDVSTARGEWKPIRLSRGGPQLSHIFFADDLILFAEASVAQIRVIRRVLELFCAASGQNVSLEKSKTFFSQNVSRDLEKLITDESGIQSMRELEKYLGMPILQKRINKDTFGEILGRVSSRLTG</sequence>
<keyword evidence="3" id="KW-1185">Reference proteome</keyword>
<feature type="domain" description="Reverse transcriptase" evidence="1">
    <location>
        <begin position="306"/>
        <end position="587"/>
    </location>
</feature>